<evidence type="ECO:0000313" key="4">
    <source>
        <dbReference type="Proteomes" id="UP001374579"/>
    </source>
</evidence>
<organism evidence="3 4">
    <name type="scientific">Littorina saxatilis</name>
    <dbReference type="NCBI Taxonomy" id="31220"/>
    <lineage>
        <taxon>Eukaryota</taxon>
        <taxon>Metazoa</taxon>
        <taxon>Spiralia</taxon>
        <taxon>Lophotrochozoa</taxon>
        <taxon>Mollusca</taxon>
        <taxon>Gastropoda</taxon>
        <taxon>Caenogastropoda</taxon>
        <taxon>Littorinimorpha</taxon>
        <taxon>Littorinoidea</taxon>
        <taxon>Littorinidae</taxon>
        <taxon>Littorina</taxon>
    </lineage>
</organism>
<sequence>MATKMETQGPMGRNVGTKIPVPVRGTAVTHPLPSAHPGPFPPRPPNVARESSAASSQTADGTNDPSLSKALVPFSAPSASATIKPNGSDSLLSVRQNGHSGPSSFIPVKQDSSTSSVKQEPSSAAVKHLSSSSSAHVKPGIHSGSSSSFVQARKNGHYGTSSTIPVKQDSSSSSTLVKQETHSVPVKPSIHSGSSSSFVPVRQNGHSGSSFIPVKQNTTTPTGPLIPVKQNTTPPTSPLAITGPGGGDARTSGLLAIAPAPPPTRPPAPPSYPHPPYPASEASTFLTDIPGTPRPGIGVLPAGVPTTYVPNSGLPGAVPGESGAEGGGVTGVRRVANRRRKKVPLTAASAPDSLPATRAGPPPEDRLAGANTAHSTSLATVRQEGSPKNGEMSVAVRVGLQPRVYLEGLQYMHDRINDVHNELDQVLCSYHDTGQVNEDEFVHYLKTCDQHFLRANTVLRKRDVPLEVIDSETRLVSLLNQLRETEDCDQDTIQYLTEYWENVKNTAESLKAVVSKFQTNVLNRLKKNYTSHSTGDTHLEMCSEYMEDISGHMTEMERVLTNTQIVLKSFHSGLYQNLFDTSRFVDFLVVSCDLKAFPLLRLVADVALKVTKMCDIAHLWLARDQQFMQEINLFIREARHRTKKREADLQNQKEKQKKHTKSLKAASILLHNNRDKLHRIETELSGLETQLDGWERNKQHCHNQITQKESMVDFLKITLSQTKRNYNLQTKRSKLSRQVKELQDQLGTMEQDLGNIQGEIQQKAEEKVRLSEKVENGEKSYDVLRTDMARFTSNLQQLESEVTDLSGQLLQLEIIHNLKTSPEKVEEIYDRPSTVKLAPSLKEKIMERKRKITPK</sequence>
<evidence type="ECO:0000313" key="3">
    <source>
        <dbReference type="EMBL" id="KAK7096744.1"/>
    </source>
</evidence>
<feature type="compositionally biased region" description="Polar residues" evidence="2">
    <location>
        <begin position="110"/>
        <end position="121"/>
    </location>
</feature>
<feature type="compositionally biased region" description="Pro residues" evidence="2">
    <location>
        <begin position="259"/>
        <end position="278"/>
    </location>
</feature>
<dbReference type="AlphaFoldDB" id="A0AAN9B2S8"/>
<accession>A0AAN9B2S8</accession>
<evidence type="ECO:0000256" key="2">
    <source>
        <dbReference type="SAM" id="MobiDB-lite"/>
    </source>
</evidence>
<feature type="coiled-coil region" evidence="1">
    <location>
        <begin position="725"/>
        <end position="815"/>
    </location>
</feature>
<feature type="compositionally biased region" description="Pro residues" evidence="2">
    <location>
        <begin position="34"/>
        <end position="45"/>
    </location>
</feature>
<protein>
    <submittedName>
        <fullName evidence="3">Uncharacterized protein</fullName>
    </submittedName>
</protein>
<feature type="region of interest" description="Disordered" evidence="2">
    <location>
        <begin position="318"/>
        <end position="390"/>
    </location>
</feature>
<keyword evidence="4" id="KW-1185">Reference proteome</keyword>
<keyword evidence="1" id="KW-0175">Coiled coil</keyword>
<dbReference type="Gene3D" id="1.20.5.340">
    <property type="match status" value="1"/>
</dbReference>
<dbReference type="EMBL" id="JBAMIC010000013">
    <property type="protein sequence ID" value="KAK7096744.1"/>
    <property type="molecule type" value="Genomic_DNA"/>
</dbReference>
<feature type="region of interest" description="Disordered" evidence="2">
    <location>
        <begin position="1"/>
        <end position="294"/>
    </location>
</feature>
<feature type="compositionally biased region" description="Polar residues" evidence="2">
    <location>
        <begin position="191"/>
        <end position="222"/>
    </location>
</feature>
<gene>
    <name evidence="3" type="ORF">V1264_003811</name>
</gene>
<reference evidence="3 4" key="1">
    <citation type="submission" date="2024-02" db="EMBL/GenBank/DDBJ databases">
        <title>Chromosome-scale genome assembly of the rough periwinkle Littorina saxatilis.</title>
        <authorList>
            <person name="De Jode A."/>
            <person name="Faria R."/>
            <person name="Formenti G."/>
            <person name="Sims Y."/>
            <person name="Smith T.P."/>
            <person name="Tracey A."/>
            <person name="Wood J.M.D."/>
            <person name="Zagrodzka Z.B."/>
            <person name="Johannesson K."/>
            <person name="Butlin R.K."/>
            <person name="Leder E.H."/>
        </authorList>
    </citation>
    <scope>NUCLEOTIDE SEQUENCE [LARGE SCALE GENOMIC DNA]</scope>
    <source>
        <strain evidence="3">Snail1</strain>
        <tissue evidence="3">Muscle</tissue>
    </source>
</reference>
<evidence type="ECO:0000256" key="1">
    <source>
        <dbReference type="SAM" id="Coils"/>
    </source>
</evidence>
<feature type="compositionally biased region" description="Low complexity" evidence="2">
    <location>
        <begin position="122"/>
        <end position="138"/>
    </location>
</feature>
<name>A0AAN9B2S8_9CAEN</name>
<feature type="compositionally biased region" description="Polar residues" evidence="2">
    <location>
        <begin position="77"/>
        <end position="103"/>
    </location>
</feature>
<proteinExistence type="predicted"/>
<feature type="compositionally biased region" description="Polar residues" evidence="2">
    <location>
        <begin position="158"/>
        <end position="178"/>
    </location>
</feature>
<comment type="caution">
    <text evidence="3">The sequence shown here is derived from an EMBL/GenBank/DDBJ whole genome shotgun (WGS) entry which is preliminary data.</text>
</comment>
<dbReference type="Proteomes" id="UP001374579">
    <property type="component" value="Unassembled WGS sequence"/>
</dbReference>
<feature type="compositionally biased region" description="Polar residues" evidence="2">
    <location>
        <begin position="52"/>
        <end position="66"/>
    </location>
</feature>
<feature type="coiled-coil region" evidence="1">
    <location>
        <begin position="635"/>
        <end position="697"/>
    </location>
</feature>